<dbReference type="WBParaSite" id="HNAJ_0001160701-mRNA-1">
    <property type="protein sequence ID" value="HNAJ_0001160701-mRNA-1"/>
    <property type="gene ID" value="HNAJ_0001160701"/>
</dbReference>
<accession>A0A0R3TUZ2</accession>
<dbReference type="EMBL" id="UZAE01013664">
    <property type="protein sequence ID" value="VDO10811.1"/>
    <property type="molecule type" value="Genomic_DNA"/>
</dbReference>
<gene>
    <name evidence="1" type="ORF">HNAJ_LOCUS11597</name>
</gene>
<protein>
    <submittedName>
        <fullName evidence="3">PDZ domain-containing protein</fullName>
    </submittedName>
</protein>
<keyword evidence="2" id="KW-1185">Reference proteome</keyword>
<dbReference type="OrthoDB" id="6266616at2759"/>
<proteinExistence type="predicted"/>
<dbReference type="Proteomes" id="UP000278807">
    <property type="component" value="Unassembled WGS sequence"/>
</dbReference>
<reference evidence="1 2" key="2">
    <citation type="submission" date="2018-11" db="EMBL/GenBank/DDBJ databases">
        <authorList>
            <consortium name="Pathogen Informatics"/>
        </authorList>
    </citation>
    <scope>NUCLEOTIDE SEQUENCE [LARGE SCALE GENOMIC DNA]</scope>
</reference>
<dbReference type="STRING" id="102285.A0A0R3TUZ2"/>
<dbReference type="AlphaFoldDB" id="A0A0R3TUZ2"/>
<dbReference type="InterPro" id="IPR036034">
    <property type="entry name" value="PDZ_sf"/>
</dbReference>
<name>A0A0R3TUZ2_RODNA</name>
<dbReference type="SUPFAM" id="SSF50156">
    <property type="entry name" value="PDZ domain-like"/>
    <property type="match status" value="1"/>
</dbReference>
<evidence type="ECO:0000313" key="2">
    <source>
        <dbReference type="Proteomes" id="UP000278807"/>
    </source>
</evidence>
<evidence type="ECO:0000313" key="1">
    <source>
        <dbReference type="EMBL" id="VDO10811.1"/>
    </source>
</evidence>
<evidence type="ECO:0000313" key="3">
    <source>
        <dbReference type="WBParaSite" id="HNAJ_0001160701-mRNA-1"/>
    </source>
</evidence>
<sequence>MLKEMKRIKRRELGPETLTALQCKEYEFKSRIDYVEVPCDASIHEVTIADPGSEVLKDLRHRPSRRRSSSSTRSSAYKPLNWKDICIRFGQNLTMGDGLYIDKVNYENPGIGSLKRGDQIIAIEGIVFDGLTLDKLNQEVEVVDDEFRSVPIAVATYYEIATSILECWITNKWPEVVMDGNKRPELHFTIARRDFDVEKISQMPEPEYASIRHGARKSRLTSHRNQQWDEDYAEIEMIDFPKTSAGVGAFLTPGPNGMGARVERLAKGELAEKFHNHEDRRKHTYDVRLFTPSGLEEFELIQGGTS</sequence>
<organism evidence="3">
    <name type="scientific">Rodentolepis nana</name>
    <name type="common">Dwarf tapeworm</name>
    <name type="synonym">Hymenolepis nana</name>
    <dbReference type="NCBI Taxonomy" id="102285"/>
    <lineage>
        <taxon>Eukaryota</taxon>
        <taxon>Metazoa</taxon>
        <taxon>Spiralia</taxon>
        <taxon>Lophotrochozoa</taxon>
        <taxon>Platyhelminthes</taxon>
        <taxon>Cestoda</taxon>
        <taxon>Eucestoda</taxon>
        <taxon>Cyclophyllidea</taxon>
        <taxon>Hymenolepididae</taxon>
        <taxon>Rodentolepis</taxon>
    </lineage>
</organism>
<reference evidence="3" key="1">
    <citation type="submission" date="2017-02" db="UniProtKB">
        <authorList>
            <consortium name="WormBaseParasite"/>
        </authorList>
    </citation>
    <scope>IDENTIFICATION</scope>
</reference>